<dbReference type="Pfam" id="PF14129">
    <property type="entry name" value="DUF4296"/>
    <property type="match status" value="1"/>
</dbReference>
<dbReference type="RefSeq" id="WP_289836523.1">
    <property type="nucleotide sequence ID" value="NZ_JAUEIF010000005.1"/>
</dbReference>
<dbReference type="EMBL" id="JAUEIE010000007">
    <property type="protein sequence ID" value="MDN0023019.1"/>
    <property type="molecule type" value="Genomic_DNA"/>
</dbReference>
<proteinExistence type="predicted"/>
<dbReference type="InterPro" id="IPR025381">
    <property type="entry name" value="DUF4296"/>
</dbReference>
<organism evidence="3 5">
    <name type="scientific">Leyella lascolaii</name>
    <dbReference type="NCBI Taxonomy" id="1776379"/>
    <lineage>
        <taxon>Bacteria</taxon>
        <taxon>Pseudomonadati</taxon>
        <taxon>Bacteroidota</taxon>
        <taxon>Bacteroidia</taxon>
        <taxon>Bacteroidales</taxon>
        <taxon>Prevotellaceae</taxon>
        <taxon>Leyella</taxon>
    </lineage>
</organism>
<evidence type="ECO:0000313" key="3">
    <source>
        <dbReference type="EMBL" id="MDN0025277.1"/>
    </source>
</evidence>
<reference evidence="3" key="1">
    <citation type="submission" date="2023-06" db="EMBL/GenBank/DDBJ databases">
        <authorList>
            <person name="Zeman M."/>
            <person name="Kubasova T."/>
            <person name="Jahodarova E."/>
            <person name="Nykrynova M."/>
            <person name="Rychlik I."/>
        </authorList>
    </citation>
    <scope>NUCLEOTIDE SEQUENCE</scope>
    <source>
        <strain evidence="3">ET15</strain>
        <strain evidence="2">ET37</strain>
    </source>
</reference>
<name>A0AAW7JIJ4_9BACT</name>
<dbReference type="Proteomes" id="UP001168478">
    <property type="component" value="Unassembled WGS sequence"/>
</dbReference>
<comment type="caution">
    <text evidence="3">The sequence shown here is derived from an EMBL/GenBank/DDBJ whole genome shotgun (WGS) entry which is preliminary data.</text>
</comment>
<reference evidence="3" key="2">
    <citation type="submission" date="2023-08" db="EMBL/GenBank/DDBJ databases">
        <title>Identification and characterization of horizontal gene transfer across gut microbiota members of farm animals based on homology search.</title>
        <authorList>
            <person name="Schwarzerova J."/>
            <person name="Nykrynova M."/>
            <person name="Jureckova K."/>
            <person name="Cejkova D."/>
            <person name="Rychlik I."/>
        </authorList>
    </citation>
    <scope>NUCLEOTIDE SEQUENCE</scope>
    <source>
        <strain evidence="3">ET15</strain>
        <strain evidence="2">ET37</strain>
    </source>
</reference>
<feature type="domain" description="DUF4296" evidence="1">
    <location>
        <begin position="33"/>
        <end position="111"/>
    </location>
</feature>
<evidence type="ECO:0000313" key="4">
    <source>
        <dbReference type="Proteomes" id="UP001167831"/>
    </source>
</evidence>
<evidence type="ECO:0000313" key="2">
    <source>
        <dbReference type="EMBL" id="MDN0023019.1"/>
    </source>
</evidence>
<protein>
    <submittedName>
        <fullName evidence="3">DUF4296 domain-containing protein</fullName>
    </submittedName>
</protein>
<gene>
    <name evidence="2" type="ORF">QVN81_08320</name>
    <name evidence="3" type="ORF">QVN84_07065</name>
</gene>
<dbReference type="Proteomes" id="UP001167831">
    <property type="component" value="Unassembled WGS sequence"/>
</dbReference>
<evidence type="ECO:0000313" key="5">
    <source>
        <dbReference type="Proteomes" id="UP001168478"/>
    </source>
</evidence>
<accession>A0AAW7JIJ4</accession>
<dbReference type="AlphaFoldDB" id="A0AAW7JIJ4"/>
<evidence type="ECO:0000259" key="1">
    <source>
        <dbReference type="Pfam" id="PF14129"/>
    </source>
</evidence>
<sequence length="324" mass="37187">MKNRLTFRLAKWQVSLMLIMVCVLSCKPSVDRDYIQPDDMEDILYEYHLAEEIVRQNGGDTLTMRSFRANILKKYGVTQMELDSSLLYYSRHTKLLHDIYKNLAERFTNEAAAQGASVSEISKFGNLSSSNDTTDIWNLRRMLVLYPQEASNVYMYKIKADTAFYKGDKIILDFDTRFIYQDGMRNAVAVLALKFNNDSVASRTINITSTSRYHLQIEDNGNLGIKEITGYFLVNDNDRAASSSTTLRLLVLYNIRMVRMHQPKLPPVQKNDTVRVGKVDSVPVVRTGSHSESQVKSVAPKRFERTVVRPLDEKMLPAEMTKRK</sequence>
<dbReference type="EMBL" id="JAUEIF010000005">
    <property type="protein sequence ID" value="MDN0025277.1"/>
    <property type="molecule type" value="Genomic_DNA"/>
</dbReference>
<keyword evidence="4" id="KW-1185">Reference proteome</keyword>